<dbReference type="Gene3D" id="1.10.10.10">
    <property type="entry name" value="Winged helix-like DNA-binding domain superfamily/Winged helix DNA-binding domain"/>
    <property type="match status" value="1"/>
</dbReference>
<dbReference type="PRINTS" id="PR00038">
    <property type="entry name" value="HTHLUXR"/>
</dbReference>
<name>A0A518XEK2_9GAMM</name>
<dbReference type="InterPro" id="IPR016032">
    <property type="entry name" value="Sig_transdc_resp-reg_C-effctor"/>
</dbReference>
<evidence type="ECO:0000313" key="4">
    <source>
        <dbReference type="Proteomes" id="UP000319411"/>
    </source>
</evidence>
<dbReference type="Proteomes" id="UP000319411">
    <property type="component" value="Chromosome"/>
</dbReference>
<gene>
    <name evidence="3" type="ORF">D8B20_12440</name>
</gene>
<dbReference type="KEGG" id="pdis:D8B20_12440"/>
<sequence length="122" mass="13694">MLPPRCIDPQQAEARSAIAAHYRALAEASQQLRERLDSDQADLTQARIALLQEVARGLRNKAIAATLPIPEKTGKVHIRHRLPKLAGRSRGAATVLWLAPRVNTLKKLRRYLHFLHNLSTIL</sequence>
<dbReference type="Pfam" id="PF00196">
    <property type="entry name" value="GerE"/>
    <property type="match status" value="1"/>
</dbReference>
<dbReference type="AlphaFoldDB" id="A0A518XEK2"/>
<dbReference type="OrthoDB" id="9796655at2"/>
<keyword evidence="1" id="KW-0238">DNA-binding</keyword>
<reference evidence="3 4" key="1">
    <citation type="submission" date="2018-10" db="EMBL/GenBank/DDBJ databases">
        <title>Genome Sequencing of Pantoea dispersa DSM 32899.</title>
        <authorList>
            <person name="Nawrath M."/>
            <person name="Ottenheim C."/>
            <person name="Wilm A."/>
            <person name="Zimmermann W."/>
            <person name="Wu J.C."/>
        </authorList>
    </citation>
    <scope>NUCLEOTIDE SEQUENCE [LARGE SCALE GENOMIC DNA]</scope>
    <source>
        <strain evidence="3 4">DSM 32899</strain>
    </source>
</reference>
<accession>A0A518XEK2</accession>
<evidence type="ECO:0000256" key="1">
    <source>
        <dbReference type="ARBA" id="ARBA00023125"/>
    </source>
</evidence>
<dbReference type="GO" id="GO:0006355">
    <property type="term" value="P:regulation of DNA-templated transcription"/>
    <property type="evidence" value="ECO:0007669"/>
    <property type="project" value="InterPro"/>
</dbReference>
<dbReference type="GO" id="GO:0003677">
    <property type="term" value="F:DNA binding"/>
    <property type="evidence" value="ECO:0007669"/>
    <property type="project" value="UniProtKB-KW"/>
</dbReference>
<feature type="domain" description="HTH luxR-type" evidence="2">
    <location>
        <begin position="40"/>
        <end position="97"/>
    </location>
</feature>
<dbReference type="SUPFAM" id="SSF46894">
    <property type="entry name" value="C-terminal effector domain of the bipartite response regulators"/>
    <property type="match status" value="1"/>
</dbReference>
<dbReference type="EMBL" id="CP032702">
    <property type="protein sequence ID" value="QDY42648.1"/>
    <property type="molecule type" value="Genomic_DNA"/>
</dbReference>
<evidence type="ECO:0000313" key="3">
    <source>
        <dbReference type="EMBL" id="QDY42648.1"/>
    </source>
</evidence>
<proteinExistence type="predicted"/>
<evidence type="ECO:0000259" key="2">
    <source>
        <dbReference type="SMART" id="SM00421"/>
    </source>
</evidence>
<organism evidence="3 4">
    <name type="scientific">Candidatus Pantoea soli</name>
    <dbReference type="NCBI Taxonomy" id="3098669"/>
    <lineage>
        <taxon>Bacteria</taxon>
        <taxon>Pseudomonadati</taxon>
        <taxon>Pseudomonadota</taxon>
        <taxon>Gammaproteobacteria</taxon>
        <taxon>Enterobacterales</taxon>
        <taxon>Erwiniaceae</taxon>
        <taxon>Pantoea</taxon>
    </lineage>
</organism>
<dbReference type="SMART" id="SM00421">
    <property type="entry name" value="HTH_LUXR"/>
    <property type="match status" value="1"/>
</dbReference>
<protein>
    <recommendedName>
        <fullName evidence="2">HTH luxR-type domain-containing protein</fullName>
    </recommendedName>
</protein>
<dbReference type="InterPro" id="IPR036388">
    <property type="entry name" value="WH-like_DNA-bd_sf"/>
</dbReference>
<keyword evidence="4" id="KW-1185">Reference proteome</keyword>
<dbReference type="RefSeq" id="WP_145889162.1">
    <property type="nucleotide sequence ID" value="NZ_CP032702.1"/>
</dbReference>
<dbReference type="InterPro" id="IPR000792">
    <property type="entry name" value="Tscrpt_reg_LuxR_C"/>
</dbReference>